<dbReference type="PROSITE" id="PS50004">
    <property type="entry name" value="C2"/>
    <property type="match status" value="1"/>
</dbReference>
<evidence type="ECO:0000313" key="2">
    <source>
        <dbReference type="Proteomes" id="UP000095280"/>
    </source>
</evidence>
<proteinExistence type="predicted"/>
<feature type="domain" description="C2" evidence="1">
    <location>
        <begin position="30"/>
        <end position="165"/>
    </location>
</feature>
<keyword evidence="2" id="KW-1185">Reference proteome</keyword>
<dbReference type="InterPro" id="IPR000008">
    <property type="entry name" value="C2_dom"/>
</dbReference>
<protein>
    <submittedName>
        <fullName evidence="3">C2 domain-containing protein</fullName>
    </submittedName>
</protein>
<accession>A0A1I8GKL6</accession>
<reference evidence="3" key="1">
    <citation type="submission" date="2016-11" db="UniProtKB">
        <authorList>
            <consortium name="WormBaseParasite"/>
        </authorList>
    </citation>
    <scope>IDENTIFICATION</scope>
</reference>
<dbReference type="SMART" id="SM00239">
    <property type="entry name" value="C2"/>
    <property type="match status" value="1"/>
</dbReference>
<dbReference type="PANTHER" id="PTHR46129">
    <property type="entry name" value="SYNAPTOTAGMIN 14, ISOFORM D"/>
    <property type="match status" value="1"/>
</dbReference>
<evidence type="ECO:0000313" key="3">
    <source>
        <dbReference type="WBParaSite" id="maker-uti_cns_0002178-snap-gene-0.3-mRNA-1"/>
    </source>
</evidence>
<dbReference type="Pfam" id="PF00168">
    <property type="entry name" value="C2"/>
    <property type="match status" value="1"/>
</dbReference>
<evidence type="ECO:0000259" key="1">
    <source>
        <dbReference type="PROSITE" id="PS50004"/>
    </source>
</evidence>
<name>A0A1I8GKL6_9PLAT</name>
<dbReference type="InterPro" id="IPR035892">
    <property type="entry name" value="C2_domain_sf"/>
</dbReference>
<dbReference type="GO" id="GO:0005543">
    <property type="term" value="F:phospholipid binding"/>
    <property type="evidence" value="ECO:0007669"/>
    <property type="project" value="TreeGrafter"/>
</dbReference>
<sequence length="208" mass="23594">LGHGLLRDLQQQSGRWRRRRRQRGGLGVSSQPELFLGLAYSATTGQLMAEVIKGSAFRLAGSSRAPDTFVKLTVQSAEGRSLFKSRTPTFTCNPNPMWKENFVYPINKSQLAGITLKVGVWAKKAMKRRHLIGCFALGRGGLGEEEKSHWQDMTEARGEQICRWHRLVAEGQKQLERRSLAGNICNWAYFSVNINAMISFRITFLYWC</sequence>
<dbReference type="Proteomes" id="UP000095280">
    <property type="component" value="Unplaced"/>
</dbReference>
<organism evidence="2 3">
    <name type="scientific">Macrostomum lignano</name>
    <dbReference type="NCBI Taxonomy" id="282301"/>
    <lineage>
        <taxon>Eukaryota</taxon>
        <taxon>Metazoa</taxon>
        <taxon>Spiralia</taxon>
        <taxon>Lophotrochozoa</taxon>
        <taxon>Platyhelminthes</taxon>
        <taxon>Rhabditophora</taxon>
        <taxon>Macrostomorpha</taxon>
        <taxon>Macrostomida</taxon>
        <taxon>Macrostomidae</taxon>
        <taxon>Macrostomum</taxon>
    </lineage>
</organism>
<dbReference type="Gene3D" id="2.60.40.150">
    <property type="entry name" value="C2 domain"/>
    <property type="match status" value="1"/>
</dbReference>
<dbReference type="AlphaFoldDB" id="A0A1I8GKL6"/>
<dbReference type="PANTHER" id="PTHR46129:SF2">
    <property type="entry name" value="SYNAPTOTAGMIN 14, ISOFORM D"/>
    <property type="match status" value="1"/>
</dbReference>
<dbReference type="SUPFAM" id="SSF49562">
    <property type="entry name" value="C2 domain (Calcium/lipid-binding domain, CaLB)"/>
    <property type="match status" value="1"/>
</dbReference>
<dbReference type="InterPro" id="IPR043541">
    <property type="entry name" value="SYT14/14L/16"/>
</dbReference>
<dbReference type="WBParaSite" id="maker-uti_cns_0002178-snap-gene-0.3-mRNA-1">
    <property type="protein sequence ID" value="maker-uti_cns_0002178-snap-gene-0.3-mRNA-1"/>
    <property type="gene ID" value="maker-uti_cns_0002178-snap-gene-0.3"/>
</dbReference>